<dbReference type="AlphaFoldDB" id="A0AAX3HY52"/>
<proteinExistence type="predicted"/>
<dbReference type="Proteomes" id="UP000508034">
    <property type="component" value="Unassembled WGS sequence"/>
</dbReference>
<dbReference type="EMBL" id="CAAKHA010000028">
    <property type="protein sequence ID" value="VIJ07911.1"/>
    <property type="molecule type" value="Genomic_DNA"/>
</dbReference>
<sequence length="52" mass="6048">MSYLVRYIRSNVRYKEDIGSFFGNNIVMKTKPLEGSPCVSKTLAKQIDDFRM</sequence>
<evidence type="ECO:0000313" key="2">
    <source>
        <dbReference type="Proteomes" id="UP000508034"/>
    </source>
</evidence>
<name>A0AAX3HY52_BACTI</name>
<protein>
    <submittedName>
        <fullName evidence="1">Uncharacterized protein</fullName>
    </submittedName>
</protein>
<evidence type="ECO:0000313" key="1">
    <source>
        <dbReference type="EMBL" id="VIJ07911.1"/>
    </source>
</evidence>
<gene>
    <name evidence="1" type="ORF">BTAR23_AR23_06008</name>
</gene>
<comment type="caution">
    <text evidence="1">The sequence shown here is derived from an EMBL/GenBank/DDBJ whole genome shotgun (WGS) entry which is preliminary data.</text>
</comment>
<organism evidence="1 2">
    <name type="scientific">Bacillus thuringiensis subsp. israelensis</name>
    <dbReference type="NCBI Taxonomy" id="1430"/>
    <lineage>
        <taxon>Bacteria</taxon>
        <taxon>Bacillati</taxon>
        <taxon>Bacillota</taxon>
        <taxon>Bacilli</taxon>
        <taxon>Bacillales</taxon>
        <taxon>Bacillaceae</taxon>
        <taxon>Bacillus</taxon>
        <taxon>Bacillus cereus group</taxon>
    </lineage>
</organism>
<reference evidence="1 2" key="1">
    <citation type="submission" date="2019-04" db="EMBL/GenBank/DDBJ databases">
        <authorList>
            <person name="Patino-Navarrete R."/>
            <person name="Patino Navarrete R."/>
        </authorList>
    </citation>
    <scope>NUCLEOTIDE SEQUENCE [LARGE SCALE GENOMIC DNA]</scope>
    <source>
        <strain evidence="1">Bacillus thuringiensis strain AR23</strain>
    </source>
</reference>
<accession>A0AAX3HY52</accession>